<feature type="compositionally biased region" description="Low complexity" evidence="1">
    <location>
        <begin position="221"/>
        <end position="235"/>
    </location>
</feature>
<evidence type="ECO:0000256" key="1">
    <source>
        <dbReference type="SAM" id="MobiDB-lite"/>
    </source>
</evidence>
<feature type="compositionally biased region" description="Polar residues" evidence="1">
    <location>
        <begin position="200"/>
        <end position="210"/>
    </location>
</feature>
<dbReference type="EMBL" id="CAUYUJ010018164">
    <property type="protein sequence ID" value="CAK0881185.1"/>
    <property type="molecule type" value="Genomic_DNA"/>
</dbReference>
<feature type="region of interest" description="Disordered" evidence="1">
    <location>
        <begin position="165"/>
        <end position="241"/>
    </location>
</feature>
<proteinExistence type="predicted"/>
<organism evidence="2 3">
    <name type="scientific">Prorocentrum cordatum</name>
    <dbReference type="NCBI Taxonomy" id="2364126"/>
    <lineage>
        <taxon>Eukaryota</taxon>
        <taxon>Sar</taxon>
        <taxon>Alveolata</taxon>
        <taxon>Dinophyceae</taxon>
        <taxon>Prorocentrales</taxon>
        <taxon>Prorocentraceae</taxon>
        <taxon>Prorocentrum</taxon>
    </lineage>
</organism>
<reference evidence="2" key="1">
    <citation type="submission" date="2023-10" db="EMBL/GenBank/DDBJ databases">
        <authorList>
            <person name="Chen Y."/>
            <person name="Shah S."/>
            <person name="Dougan E. K."/>
            <person name="Thang M."/>
            <person name="Chan C."/>
        </authorList>
    </citation>
    <scope>NUCLEOTIDE SEQUENCE [LARGE SCALE GENOMIC DNA]</scope>
</reference>
<dbReference type="Proteomes" id="UP001189429">
    <property type="component" value="Unassembled WGS sequence"/>
</dbReference>
<feature type="compositionally biased region" description="Basic and acidic residues" evidence="1">
    <location>
        <begin position="19"/>
        <end position="35"/>
    </location>
</feature>
<comment type="caution">
    <text evidence="2">The sequence shown here is derived from an EMBL/GenBank/DDBJ whole genome shotgun (WGS) entry which is preliminary data.</text>
</comment>
<protein>
    <recommendedName>
        <fullName evidence="4">Aminoglycoside phosphotransferase domain-containing protein</fullName>
    </recommendedName>
</protein>
<feature type="region of interest" description="Disordered" evidence="1">
    <location>
        <begin position="104"/>
        <end position="130"/>
    </location>
</feature>
<accession>A0ABN9W512</accession>
<name>A0ABN9W512_9DINO</name>
<gene>
    <name evidence="2" type="ORF">PCOR1329_LOCUS64112</name>
</gene>
<sequence length="487" mass="50101">MKKQVADSDSCADQAHAASRAERAARAAAEGRSREQLREVRLLRDQLDEKEHEIGILVGDLRRLRADLAESERGGSGLQRRSRTLDLDDLDDYARLRASARAEGRSAEAVAWGPSETPAAASQDAAPPVPCAWESADRSIGTLTAAELVVLREAKLRQAPLEATPPAAAAAAGTRGAQAAARHPEDAEGLDGTDGRNATPRASGTATPSSWAGGAWGLSPAAGSQRQARAGRSAATTPAEARCWEEGAPGGSATWAAGRDLAVAASAWGDEQQALRHWGQLAAGAGLRSAPRAAGASPRSHSPFGVGLRRVSLQRCGAESATAAEHCEGLAARAPRSLRGGRLALPCAVVPLHSDGAHVGDVLVSDALQGEALSGLLPRLAPPRAEELCARTGELLAELHAALAGPEAVRFDGFHPRHVLYDEASGSLGLVGLHRLGRQGDLLDDVGSFAGAVEEAAGAAPAAAFRRGYAAWARPGGCSTSPAGDSQ</sequence>
<evidence type="ECO:0000313" key="2">
    <source>
        <dbReference type="EMBL" id="CAK0881185.1"/>
    </source>
</evidence>
<feature type="region of interest" description="Disordered" evidence="1">
    <location>
        <begin position="1"/>
        <end position="35"/>
    </location>
</feature>
<evidence type="ECO:0000313" key="3">
    <source>
        <dbReference type="Proteomes" id="UP001189429"/>
    </source>
</evidence>
<feature type="compositionally biased region" description="Low complexity" evidence="1">
    <location>
        <begin position="165"/>
        <end position="181"/>
    </location>
</feature>
<feature type="non-terminal residue" evidence="2">
    <location>
        <position position="487"/>
    </location>
</feature>
<keyword evidence="3" id="KW-1185">Reference proteome</keyword>
<evidence type="ECO:0008006" key="4">
    <source>
        <dbReference type="Google" id="ProtNLM"/>
    </source>
</evidence>